<dbReference type="Proteomes" id="UP000604046">
    <property type="component" value="Unassembled WGS sequence"/>
</dbReference>
<evidence type="ECO:0000313" key="1">
    <source>
        <dbReference type="EMBL" id="CAE7223093.1"/>
    </source>
</evidence>
<proteinExistence type="predicted"/>
<keyword evidence="2" id="KW-1185">Reference proteome</keyword>
<accession>A0A812KFL9</accession>
<evidence type="ECO:0000313" key="2">
    <source>
        <dbReference type="Proteomes" id="UP000604046"/>
    </source>
</evidence>
<sequence length="144" mass="15794">MYSRRESNCSFALHDLEIRRLLYLGPNSSELRSKHLPFVCWCPRLHGTGGPPGGSRGSPALPGARWNDSDSRAISLHVLANANLMTKNFDDALKTAQDSETAFRALRDTAAEAASMMLQSGAHLGRQDFEEALCRGVQRSAHGR</sequence>
<dbReference type="AlphaFoldDB" id="A0A812KFL9"/>
<name>A0A812KFL9_9DINO</name>
<reference evidence="1" key="1">
    <citation type="submission" date="2021-02" db="EMBL/GenBank/DDBJ databases">
        <authorList>
            <person name="Dougan E. K."/>
            <person name="Rhodes N."/>
            <person name="Thang M."/>
            <person name="Chan C."/>
        </authorList>
    </citation>
    <scope>NUCLEOTIDE SEQUENCE</scope>
</reference>
<protein>
    <submittedName>
        <fullName evidence="1">ZIFL1 protein</fullName>
    </submittedName>
</protein>
<gene>
    <name evidence="1" type="primary">ZIFL1</name>
    <name evidence="1" type="ORF">SNAT2548_LOCUS8373</name>
</gene>
<organism evidence="1 2">
    <name type="scientific">Symbiodinium natans</name>
    <dbReference type="NCBI Taxonomy" id="878477"/>
    <lineage>
        <taxon>Eukaryota</taxon>
        <taxon>Sar</taxon>
        <taxon>Alveolata</taxon>
        <taxon>Dinophyceae</taxon>
        <taxon>Suessiales</taxon>
        <taxon>Symbiodiniaceae</taxon>
        <taxon>Symbiodinium</taxon>
    </lineage>
</organism>
<dbReference type="EMBL" id="CAJNDS010000616">
    <property type="protein sequence ID" value="CAE7223093.1"/>
    <property type="molecule type" value="Genomic_DNA"/>
</dbReference>
<comment type="caution">
    <text evidence="1">The sequence shown here is derived from an EMBL/GenBank/DDBJ whole genome shotgun (WGS) entry which is preliminary data.</text>
</comment>